<sequence>MRRAPIIVAHVVATLVFAVFANAAGAQETSGPFGLRQGMTKAEIEKLVKLERIRDSLSYSTDTLPVPHSAFSRYLLKISATHGLCSVIAIGHEKRTDSFGESLHQDFTKLKDALTARYGKPEMHIDGVRRGSIWKNPEDFMMGLLNEERMLDTLWESSKTKPLPASLYSVRLSAAAKSPVVAQIGLGYHFMNVQQCNAEEKAKENRGL</sequence>
<protein>
    <submittedName>
        <fullName evidence="2">Uncharacterized protein</fullName>
    </submittedName>
</protein>
<feature type="chain" id="PRO_5023133197" evidence="1">
    <location>
        <begin position="24"/>
        <end position="208"/>
    </location>
</feature>
<dbReference type="Proteomes" id="UP000325161">
    <property type="component" value="Chromosome"/>
</dbReference>
<dbReference type="AlphaFoldDB" id="A0A5C0AZR5"/>
<keyword evidence="1" id="KW-0732">Signal</keyword>
<dbReference type="KEGG" id="pacr:FXN63_09660"/>
<proteinExistence type="predicted"/>
<evidence type="ECO:0000256" key="1">
    <source>
        <dbReference type="SAM" id="SignalP"/>
    </source>
</evidence>
<evidence type="ECO:0000313" key="3">
    <source>
        <dbReference type="Proteomes" id="UP000325161"/>
    </source>
</evidence>
<organism evidence="2 3">
    <name type="scientific">Pigmentiphaga aceris</name>
    <dbReference type="NCBI Taxonomy" id="1940612"/>
    <lineage>
        <taxon>Bacteria</taxon>
        <taxon>Pseudomonadati</taxon>
        <taxon>Pseudomonadota</taxon>
        <taxon>Betaproteobacteria</taxon>
        <taxon>Burkholderiales</taxon>
        <taxon>Alcaligenaceae</taxon>
        <taxon>Pigmentiphaga</taxon>
    </lineage>
</organism>
<name>A0A5C0AZR5_9BURK</name>
<gene>
    <name evidence="2" type="ORF">FXN63_09660</name>
</gene>
<dbReference type="EMBL" id="CP043046">
    <property type="protein sequence ID" value="QEI06071.1"/>
    <property type="molecule type" value="Genomic_DNA"/>
</dbReference>
<reference evidence="2 3" key="1">
    <citation type="submission" date="2019-08" db="EMBL/GenBank/DDBJ databases">
        <title>Amphibian skin-associated Pigmentiphaga: genome sequence and occurrence across geography and hosts.</title>
        <authorList>
            <person name="Bletz M.C."/>
            <person name="Bunk B."/>
            <person name="Sproeer C."/>
            <person name="Biwer P."/>
            <person name="Reiter S."/>
            <person name="Rabemananjara F.C.E."/>
            <person name="Schulz S."/>
            <person name="Overmann J."/>
            <person name="Vences M."/>
        </authorList>
    </citation>
    <scope>NUCLEOTIDE SEQUENCE [LARGE SCALE GENOMIC DNA]</scope>
    <source>
        <strain evidence="2 3">Mada1488</strain>
    </source>
</reference>
<dbReference type="OrthoDB" id="8859045at2"/>
<dbReference type="RefSeq" id="WP_148814454.1">
    <property type="nucleotide sequence ID" value="NZ_CP043046.1"/>
</dbReference>
<keyword evidence="3" id="KW-1185">Reference proteome</keyword>
<evidence type="ECO:0000313" key="2">
    <source>
        <dbReference type="EMBL" id="QEI06071.1"/>
    </source>
</evidence>
<feature type="signal peptide" evidence="1">
    <location>
        <begin position="1"/>
        <end position="23"/>
    </location>
</feature>
<accession>A0A5C0AZR5</accession>